<dbReference type="Proteomes" id="UP000297716">
    <property type="component" value="Unassembled WGS sequence"/>
</dbReference>
<evidence type="ECO:0000313" key="4">
    <source>
        <dbReference type="Proteomes" id="UP000297716"/>
    </source>
</evidence>
<name>A0A4Z0Z439_9PEZI</name>
<dbReference type="InterPro" id="IPR004843">
    <property type="entry name" value="Calcineurin-like_PHP"/>
</dbReference>
<protein>
    <recommendedName>
        <fullName evidence="2">Calcineurin-like phosphoesterase domain-containing protein</fullName>
    </recommendedName>
</protein>
<feature type="compositionally biased region" description="Polar residues" evidence="1">
    <location>
        <begin position="343"/>
        <end position="356"/>
    </location>
</feature>
<dbReference type="Pfam" id="PF00149">
    <property type="entry name" value="Metallophos"/>
    <property type="match status" value="1"/>
</dbReference>
<keyword evidence="4" id="KW-1185">Reference proteome</keyword>
<dbReference type="PANTHER" id="PTHR37844:SF2">
    <property type="entry name" value="SER_THR PROTEIN PHOSPHATASE SUPERFAMILY (AFU_ORTHOLOGUE AFUA_1G14840)"/>
    <property type="match status" value="1"/>
</dbReference>
<comment type="caution">
    <text evidence="3">The sequence shown here is derived from an EMBL/GenBank/DDBJ whole genome shotgun (WGS) entry which is preliminary data.</text>
</comment>
<sequence>MSAFPPQFQVLSDLHLETPIWQPLYQRFQLGVKGSHVFMLGDIGLVLDDALFSFLRDLLTKTRGSRFFYILGNHEPYRTTLPDAVARLRAFEKEARYQYGGRFIFLNRDRFDVDANTTILGCTLWSDVLPQQATEVNALLTDFNETKGIRDWTLESHMEEHRKDRDWLNSQVRTLEETEPQRQIIIATHHSPTLDPRAVEPAHQSSSVSSAFATDMSKDLCWTSTAVRLWVFGHTHYNCGFRDEATGKLVVANQRGYGHVEIQELLIEPDANGFHIVTSTKDNTTNANHRITQQVSNPVNPATATRLHSSILHRATDRIPRIRRLWTRMTERPNKTVRKVWQSPVSDGNATRSRQA</sequence>
<feature type="region of interest" description="Disordered" evidence="1">
    <location>
        <begin position="335"/>
        <end position="356"/>
    </location>
</feature>
<dbReference type="SUPFAM" id="SSF56300">
    <property type="entry name" value="Metallo-dependent phosphatases"/>
    <property type="match status" value="1"/>
</dbReference>
<dbReference type="OrthoDB" id="550558at2759"/>
<evidence type="ECO:0000259" key="2">
    <source>
        <dbReference type="Pfam" id="PF00149"/>
    </source>
</evidence>
<proteinExistence type="predicted"/>
<dbReference type="AlphaFoldDB" id="A0A4Z0Z439"/>
<dbReference type="PANTHER" id="PTHR37844">
    <property type="entry name" value="SER/THR PROTEIN PHOSPHATASE SUPERFAMILY (AFU_ORTHOLOGUE AFUA_1G14840)"/>
    <property type="match status" value="1"/>
</dbReference>
<dbReference type="GO" id="GO:0016787">
    <property type="term" value="F:hydrolase activity"/>
    <property type="evidence" value="ECO:0007669"/>
    <property type="project" value="InterPro"/>
</dbReference>
<evidence type="ECO:0000256" key="1">
    <source>
        <dbReference type="SAM" id="MobiDB-lite"/>
    </source>
</evidence>
<evidence type="ECO:0000313" key="3">
    <source>
        <dbReference type="EMBL" id="TGJ86215.1"/>
    </source>
</evidence>
<dbReference type="Gene3D" id="3.60.21.10">
    <property type="match status" value="1"/>
</dbReference>
<organism evidence="3 4">
    <name type="scientific">Xylaria hypoxylon</name>
    <dbReference type="NCBI Taxonomy" id="37992"/>
    <lineage>
        <taxon>Eukaryota</taxon>
        <taxon>Fungi</taxon>
        <taxon>Dikarya</taxon>
        <taxon>Ascomycota</taxon>
        <taxon>Pezizomycotina</taxon>
        <taxon>Sordariomycetes</taxon>
        <taxon>Xylariomycetidae</taxon>
        <taxon>Xylariales</taxon>
        <taxon>Xylariaceae</taxon>
        <taxon>Xylaria</taxon>
    </lineage>
</organism>
<feature type="domain" description="Calcineurin-like phosphoesterase" evidence="2">
    <location>
        <begin position="10"/>
        <end position="237"/>
    </location>
</feature>
<reference evidence="3 4" key="1">
    <citation type="submission" date="2019-03" db="EMBL/GenBank/DDBJ databases">
        <title>Draft genome sequence of Xylaria hypoxylon DSM 108379, a ubiquitous saprotrophic-parasitic fungi on hardwood.</title>
        <authorList>
            <person name="Buettner E."/>
            <person name="Leonhardt S."/>
            <person name="Gebauer A.M."/>
            <person name="Liers C."/>
            <person name="Hofrichter M."/>
            <person name="Kellner H."/>
        </authorList>
    </citation>
    <scope>NUCLEOTIDE SEQUENCE [LARGE SCALE GENOMIC DNA]</scope>
    <source>
        <strain evidence="3 4">DSM 108379</strain>
    </source>
</reference>
<dbReference type="EMBL" id="SKBN01000031">
    <property type="protein sequence ID" value="TGJ86215.1"/>
    <property type="molecule type" value="Genomic_DNA"/>
</dbReference>
<dbReference type="InterPro" id="IPR029052">
    <property type="entry name" value="Metallo-depent_PP-like"/>
</dbReference>
<accession>A0A4Z0Z439</accession>
<gene>
    <name evidence="3" type="ORF">E0Z10_g2515</name>
</gene>